<name>J9C683_9ZZZZ</name>
<dbReference type="AlphaFoldDB" id="J9C683"/>
<organism evidence="3">
    <name type="scientific">gut metagenome</name>
    <dbReference type="NCBI Taxonomy" id="749906"/>
    <lineage>
        <taxon>unclassified sequences</taxon>
        <taxon>metagenomes</taxon>
        <taxon>organismal metagenomes</taxon>
    </lineage>
</organism>
<proteinExistence type="predicted"/>
<sequence>MNAIIENMKTRRSVRAFKNDPVPEALLEQIVEAGTYAASGHDRQPWVIITVTQKEMRDRLSQVNATFLEHPVKDPFYNAPAIIIVLTRTDVPTHIPDGTLAIGNMMLAAHSLGLGSCWINRAREEFQMPEWQEWLASLGIEGAYEGIGHLAVGYPEGPLPQARPRKEQRTYWVK</sequence>
<evidence type="ECO:0000259" key="2">
    <source>
        <dbReference type="Pfam" id="PF00881"/>
    </source>
</evidence>
<reference evidence="3" key="1">
    <citation type="journal article" date="2012" name="PLoS ONE">
        <title>Gene sets for utilization of primary and secondary nutrition supplies in the distal gut of endangered iberian lynx.</title>
        <authorList>
            <person name="Alcaide M."/>
            <person name="Messina E."/>
            <person name="Richter M."/>
            <person name="Bargiela R."/>
            <person name="Peplies J."/>
            <person name="Huws S.A."/>
            <person name="Newbold C.J."/>
            <person name="Golyshin P.N."/>
            <person name="Simon M.A."/>
            <person name="Lopez G."/>
            <person name="Yakimov M.M."/>
            <person name="Ferrer M."/>
        </authorList>
    </citation>
    <scope>NUCLEOTIDE SEQUENCE</scope>
</reference>
<accession>J9C683</accession>
<dbReference type="InterPro" id="IPR029479">
    <property type="entry name" value="Nitroreductase"/>
</dbReference>
<dbReference type="GO" id="GO:0046256">
    <property type="term" value="P:2,4,6-trinitrotoluene catabolic process"/>
    <property type="evidence" value="ECO:0007669"/>
    <property type="project" value="TreeGrafter"/>
</dbReference>
<protein>
    <submittedName>
        <fullName evidence="3">Oxygen-insensitive NAD(P)H nitroreductase</fullName>
    </submittedName>
</protein>
<dbReference type="PANTHER" id="PTHR23026:SF125">
    <property type="entry name" value="OXYGEN-INSENSITIVE NAD(P)H NITROREDUCTASE"/>
    <property type="match status" value="1"/>
</dbReference>
<dbReference type="GO" id="GO:0046857">
    <property type="term" value="F:oxidoreductase activity, acting on other nitrogenous compounds as donors, with NAD or NADP as acceptor"/>
    <property type="evidence" value="ECO:0007669"/>
    <property type="project" value="TreeGrafter"/>
</dbReference>
<dbReference type="Gene3D" id="3.40.109.10">
    <property type="entry name" value="NADH Oxidase"/>
    <property type="match status" value="1"/>
</dbReference>
<gene>
    <name evidence="3" type="ORF">EVA_16535</name>
</gene>
<dbReference type="EMBL" id="AMCI01005848">
    <property type="protein sequence ID" value="EJW95355.1"/>
    <property type="molecule type" value="Genomic_DNA"/>
</dbReference>
<feature type="domain" description="Nitroreductase" evidence="2">
    <location>
        <begin position="9"/>
        <end position="154"/>
    </location>
</feature>
<keyword evidence="1" id="KW-0520">NAD</keyword>
<comment type="caution">
    <text evidence="3">The sequence shown here is derived from an EMBL/GenBank/DDBJ whole genome shotgun (WGS) entry which is preliminary data.</text>
</comment>
<dbReference type="PANTHER" id="PTHR23026">
    <property type="entry name" value="NADPH NITROREDUCTASE"/>
    <property type="match status" value="1"/>
</dbReference>
<dbReference type="GO" id="GO:0005829">
    <property type="term" value="C:cytosol"/>
    <property type="evidence" value="ECO:0007669"/>
    <property type="project" value="TreeGrafter"/>
</dbReference>
<dbReference type="InterPro" id="IPR050627">
    <property type="entry name" value="Nitroreductase/BluB"/>
</dbReference>
<evidence type="ECO:0000256" key="1">
    <source>
        <dbReference type="ARBA" id="ARBA00023027"/>
    </source>
</evidence>
<dbReference type="InterPro" id="IPR000415">
    <property type="entry name" value="Nitroreductase-like"/>
</dbReference>
<evidence type="ECO:0000313" key="3">
    <source>
        <dbReference type="EMBL" id="EJW95355.1"/>
    </source>
</evidence>
<dbReference type="SUPFAM" id="SSF55469">
    <property type="entry name" value="FMN-dependent nitroreductase-like"/>
    <property type="match status" value="1"/>
</dbReference>
<dbReference type="Pfam" id="PF00881">
    <property type="entry name" value="Nitroreductase"/>
    <property type="match status" value="1"/>
</dbReference>
<dbReference type="CDD" id="cd02136">
    <property type="entry name" value="PnbA_NfnB-like"/>
    <property type="match status" value="1"/>
</dbReference>